<organism evidence="2 3">
    <name type="scientific">Plasticicumulans lactativorans</name>
    <dbReference type="NCBI Taxonomy" id="1133106"/>
    <lineage>
        <taxon>Bacteria</taxon>
        <taxon>Pseudomonadati</taxon>
        <taxon>Pseudomonadota</taxon>
        <taxon>Gammaproteobacteria</taxon>
        <taxon>Candidatus Competibacteraceae</taxon>
        <taxon>Plasticicumulans</taxon>
    </lineage>
</organism>
<dbReference type="RefSeq" id="WP_132541225.1">
    <property type="nucleotide sequence ID" value="NZ_SLWY01000008.1"/>
</dbReference>
<evidence type="ECO:0000256" key="1">
    <source>
        <dbReference type="SAM" id="SignalP"/>
    </source>
</evidence>
<dbReference type="PANTHER" id="PTHR30143:SF0">
    <property type="entry name" value="2-KETO-4-PENTENOATE HYDRATASE"/>
    <property type="match status" value="1"/>
</dbReference>
<gene>
    <name evidence="2" type="ORF">EV699_10840</name>
</gene>
<dbReference type="Proteomes" id="UP000295765">
    <property type="component" value="Unassembled WGS sequence"/>
</dbReference>
<comment type="caution">
    <text evidence="2">The sequence shown here is derived from an EMBL/GenBank/DDBJ whole genome shotgun (WGS) entry which is preliminary data.</text>
</comment>
<dbReference type="AlphaFoldDB" id="A0A4R2LAQ3"/>
<reference evidence="2 3" key="1">
    <citation type="submission" date="2019-03" db="EMBL/GenBank/DDBJ databases">
        <title>Genomic Encyclopedia of Type Strains, Phase IV (KMG-IV): sequencing the most valuable type-strain genomes for metagenomic binning, comparative biology and taxonomic classification.</title>
        <authorList>
            <person name="Goeker M."/>
        </authorList>
    </citation>
    <scope>NUCLEOTIDE SEQUENCE [LARGE SCALE GENOMIC DNA]</scope>
    <source>
        <strain evidence="2 3">DSM 25287</strain>
    </source>
</reference>
<dbReference type="OrthoDB" id="7041909at2"/>
<keyword evidence="3" id="KW-1185">Reference proteome</keyword>
<sequence>MRLALACLLAALASAPAHADCPPDARIDALAAAWESRTPAAGYGPALTLEDAECARDRLVERLMRTQGRIVGYKAGLTNPAVQARFGHPAPIRGVLLERMLLADGAEVPAAYGARPVYEADLLVEVKDEGINTARTPQEVLEHVAAVIPFIELADLVLAPEVAPSGPALVAINAGARLGVLGARLPVDDAARLAGQLGAMEVVLTDADGSERARGPGTAILGHPLNAVIWLAQDLARHGDRLRTGDLLSLGSFTPLTPPSPGRGVRVRYVGLPGEPAVSVNFR</sequence>
<protein>
    <submittedName>
        <fullName evidence="2">2-keto-4-pentenoate hydratase</fullName>
    </submittedName>
</protein>
<dbReference type="EMBL" id="SLWY01000008">
    <property type="protein sequence ID" value="TCO81409.1"/>
    <property type="molecule type" value="Genomic_DNA"/>
</dbReference>
<keyword evidence="1" id="KW-0732">Signal</keyword>
<feature type="chain" id="PRO_5020484960" evidence="1">
    <location>
        <begin position="20"/>
        <end position="283"/>
    </location>
</feature>
<dbReference type="GO" id="GO:0005737">
    <property type="term" value="C:cytoplasm"/>
    <property type="evidence" value="ECO:0007669"/>
    <property type="project" value="TreeGrafter"/>
</dbReference>
<dbReference type="Gene3D" id="3.90.850.10">
    <property type="entry name" value="Fumarylacetoacetase-like, C-terminal domain"/>
    <property type="match status" value="1"/>
</dbReference>
<feature type="signal peptide" evidence="1">
    <location>
        <begin position="1"/>
        <end position="19"/>
    </location>
</feature>
<dbReference type="SUPFAM" id="SSF56529">
    <property type="entry name" value="FAH"/>
    <property type="match status" value="1"/>
</dbReference>
<proteinExistence type="predicted"/>
<evidence type="ECO:0000313" key="2">
    <source>
        <dbReference type="EMBL" id="TCO81409.1"/>
    </source>
</evidence>
<name>A0A4R2LAQ3_9GAMM</name>
<dbReference type="InterPro" id="IPR036663">
    <property type="entry name" value="Fumarylacetoacetase_C_sf"/>
</dbReference>
<dbReference type="PANTHER" id="PTHR30143">
    <property type="entry name" value="ACID HYDRATASE"/>
    <property type="match status" value="1"/>
</dbReference>
<evidence type="ECO:0000313" key="3">
    <source>
        <dbReference type="Proteomes" id="UP000295765"/>
    </source>
</evidence>
<dbReference type="GO" id="GO:0008684">
    <property type="term" value="F:2-oxopent-4-enoate hydratase activity"/>
    <property type="evidence" value="ECO:0007669"/>
    <property type="project" value="TreeGrafter"/>
</dbReference>
<accession>A0A4R2LAQ3</accession>
<dbReference type="InterPro" id="IPR050772">
    <property type="entry name" value="Hydratase-Decarb/MhpD_sf"/>
</dbReference>